<dbReference type="OrthoDB" id="5982705at2759"/>
<keyword evidence="5 6" id="KW-0472">Membrane</keyword>
<dbReference type="InterPro" id="IPR008952">
    <property type="entry name" value="Tetraspanin_EC2_sf"/>
</dbReference>
<dbReference type="PANTHER" id="PTHR19282:SF519">
    <property type="entry name" value="TETRASPANIN"/>
    <property type="match status" value="1"/>
</dbReference>
<feature type="transmembrane region" description="Helical" evidence="6">
    <location>
        <begin position="52"/>
        <end position="73"/>
    </location>
</feature>
<accession>A0A9Q1BNB0</accession>
<feature type="transmembrane region" description="Helical" evidence="6">
    <location>
        <begin position="12"/>
        <end position="32"/>
    </location>
</feature>
<organism evidence="7 8">
    <name type="scientific">Holothuria leucospilota</name>
    <name type="common">Black long sea cucumber</name>
    <name type="synonym">Mertensiothuria leucospilota</name>
    <dbReference type="NCBI Taxonomy" id="206669"/>
    <lineage>
        <taxon>Eukaryota</taxon>
        <taxon>Metazoa</taxon>
        <taxon>Echinodermata</taxon>
        <taxon>Eleutherozoa</taxon>
        <taxon>Echinozoa</taxon>
        <taxon>Holothuroidea</taxon>
        <taxon>Aspidochirotacea</taxon>
        <taxon>Aspidochirotida</taxon>
        <taxon>Holothuriidae</taxon>
        <taxon>Holothuria</taxon>
    </lineage>
</organism>
<comment type="similarity">
    <text evidence="2 6">Belongs to the tetraspanin (TM4SF) family.</text>
</comment>
<evidence type="ECO:0000256" key="6">
    <source>
        <dbReference type="RuleBase" id="RU361218"/>
    </source>
</evidence>
<dbReference type="Gene3D" id="1.10.1450.10">
    <property type="entry name" value="Tetraspanin"/>
    <property type="match status" value="1"/>
</dbReference>
<protein>
    <recommendedName>
        <fullName evidence="6">Tetraspanin</fullName>
    </recommendedName>
</protein>
<comment type="subcellular location">
    <subcellularLocation>
        <location evidence="1 6">Membrane</location>
        <topology evidence="1 6">Multi-pass membrane protein</topology>
    </subcellularLocation>
</comment>
<sequence length="256" mass="28752">MGKLLNCSSRFMMLVMVLIFWFASALLMFLGIKMFTLVGSVQGAVTAKFVSIPALLLIFLSLICLVIGIIGCAGASFENRKVQGVFFCLLFFIFFFELLGFILCIVYKDELKHNIEINLKNKTKDYGKDNTTTDSVDKLQSKFKCCGFDGPSDWKNTSWGKNNTGEVPWSCCNSTKYACTKGTPVPLVGGNYYSEGCEKKLYDYIKPWLAWLIALAVIFVLIEVLALSCTCVRMRHSKKVKYQTLGEEQSSHGYRA</sequence>
<evidence type="ECO:0000313" key="7">
    <source>
        <dbReference type="EMBL" id="KAJ8029723.1"/>
    </source>
</evidence>
<dbReference type="PRINTS" id="PR00259">
    <property type="entry name" value="TMFOUR"/>
</dbReference>
<evidence type="ECO:0000256" key="5">
    <source>
        <dbReference type="ARBA" id="ARBA00023136"/>
    </source>
</evidence>
<evidence type="ECO:0000313" key="8">
    <source>
        <dbReference type="Proteomes" id="UP001152320"/>
    </source>
</evidence>
<evidence type="ECO:0000256" key="4">
    <source>
        <dbReference type="ARBA" id="ARBA00022989"/>
    </source>
</evidence>
<reference evidence="7" key="1">
    <citation type="submission" date="2021-10" db="EMBL/GenBank/DDBJ databases">
        <title>Tropical sea cucumber genome reveals ecological adaptation and Cuvierian tubules defense mechanism.</title>
        <authorList>
            <person name="Chen T."/>
        </authorList>
    </citation>
    <scope>NUCLEOTIDE SEQUENCE</scope>
    <source>
        <strain evidence="7">Nanhai2018</strain>
        <tissue evidence="7">Muscle</tissue>
    </source>
</reference>
<evidence type="ECO:0000256" key="3">
    <source>
        <dbReference type="ARBA" id="ARBA00022692"/>
    </source>
</evidence>
<dbReference type="SUPFAM" id="SSF48652">
    <property type="entry name" value="Tetraspanin"/>
    <property type="match status" value="1"/>
</dbReference>
<keyword evidence="3 6" id="KW-0812">Transmembrane</keyword>
<dbReference type="AlphaFoldDB" id="A0A9Q1BNB0"/>
<dbReference type="CDD" id="cd03127">
    <property type="entry name" value="tetraspanin_LEL"/>
    <property type="match status" value="1"/>
</dbReference>
<dbReference type="EMBL" id="JAIZAY010000014">
    <property type="protein sequence ID" value="KAJ8029723.1"/>
    <property type="molecule type" value="Genomic_DNA"/>
</dbReference>
<name>A0A9Q1BNB0_HOLLE</name>
<comment type="caution">
    <text evidence="7">The sequence shown here is derived from an EMBL/GenBank/DDBJ whole genome shotgun (WGS) entry which is preliminary data.</text>
</comment>
<evidence type="ECO:0000256" key="1">
    <source>
        <dbReference type="ARBA" id="ARBA00004141"/>
    </source>
</evidence>
<dbReference type="InterPro" id="IPR000301">
    <property type="entry name" value="Tetraspanin_animals"/>
</dbReference>
<feature type="transmembrane region" description="Helical" evidence="6">
    <location>
        <begin position="208"/>
        <end position="232"/>
    </location>
</feature>
<feature type="transmembrane region" description="Helical" evidence="6">
    <location>
        <begin position="85"/>
        <end position="108"/>
    </location>
</feature>
<dbReference type="GO" id="GO:0005886">
    <property type="term" value="C:plasma membrane"/>
    <property type="evidence" value="ECO:0007669"/>
    <property type="project" value="TreeGrafter"/>
</dbReference>
<keyword evidence="4 6" id="KW-1133">Transmembrane helix</keyword>
<proteinExistence type="inferred from homology"/>
<dbReference type="Pfam" id="PF00335">
    <property type="entry name" value="Tetraspanin"/>
    <property type="match status" value="1"/>
</dbReference>
<keyword evidence="8" id="KW-1185">Reference proteome</keyword>
<dbReference type="PIRSF" id="PIRSF002419">
    <property type="entry name" value="Tetraspanin"/>
    <property type="match status" value="1"/>
</dbReference>
<gene>
    <name evidence="7" type="ORF">HOLleu_29188</name>
</gene>
<dbReference type="Proteomes" id="UP001152320">
    <property type="component" value="Chromosome 14"/>
</dbReference>
<dbReference type="PANTHER" id="PTHR19282">
    <property type="entry name" value="TETRASPANIN"/>
    <property type="match status" value="1"/>
</dbReference>
<dbReference type="InterPro" id="IPR018499">
    <property type="entry name" value="Tetraspanin/Peripherin"/>
</dbReference>
<evidence type="ECO:0000256" key="2">
    <source>
        <dbReference type="ARBA" id="ARBA00006840"/>
    </source>
</evidence>